<dbReference type="Proteomes" id="UP000549009">
    <property type="component" value="Unassembled WGS sequence"/>
</dbReference>
<accession>A0A7W8B4E5</accession>
<reference evidence="1 2" key="1">
    <citation type="submission" date="2020-08" db="EMBL/GenBank/DDBJ databases">
        <title>Genomic Encyclopedia of Type Strains, Phase III (KMG-III): the genomes of soil and plant-associated and newly described type strains.</title>
        <authorList>
            <person name="Whitman W."/>
        </authorList>
    </citation>
    <scope>NUCLEOTIDE SEQUENCE [LARGE SCALE GENOMIC DNA]</scope>
    <source>
        <strain evidence="1 2">CECT 3146</strain>
    </source>
</reference>
<dbReference type="EMBL" id="JACHJD010000036">
    <property type="protein sequence ID" value="MBB5109727.1"/>
    <property type="molecule type" value="Genomic_DNA"/>
</dbReference>
<sequence length="113" mass="11114">MAGFLPIELGVDAAPEEFVGEVRGQVGAAVQAAEFHEGLAGGSEFASGGQDAQGLGGFDGAGVQRAGQAEHLVPVRGDLLEVDLVAGDGVERSVVGVRVGAVEDGAADVSEAG</sequence>
<gene>
    <name evidence="1" type="ORF">FHS40_008857</name>
</gene>
<keyword evidence="2" id="KW-1185">Reference proteome</keyword>
<comment type="caution">
    <text evidence="1">The sequence shown here is derived from an EMBL/GenBank/DDBJ whole genome shotgun (WGS) entry which is preliminary data.</text>
</comment>
<organism evidence="1 2">
    <name type="scientific">Streptomyces spectabilis</name>
    <dbReference type="NCBI Taxonomy" id="68270"/>
    <lineage>
        <taxon>Bacteria</taxon>
        <taxon>Bacillati</taxon>
        <taxon>Actinomycetota</taxon>
        <taxon>Actinomycetes</taxon>
        <taxon>Kitasatosporales</taxon>
        <taxon>Streptomycetaceae</taxon>
        <taxon>Streptomyces</taxon>
    </lineage>
</organism>
<proteinExistence type="predicted"/>
<evidence type="ECO:0000313" key="2">
    <source>
        <dbReference type="Proteomes" id="UP000549009"/>
    </source>
</evidence>
<protein>
    <submittedName>
        <fullName evidence="1">Uncharacterized protein</fullName>
    </submittedName>
</protein>
<dbReference type="AlphaFoldDB" id="A0A7W8B4E5"/>
<name>A0A7W8B4E5_STRST</name>
<evidence type="ECO:0000313" key="1">
    <source>
        <dbReference type="EMBL" id="MBB5109727.1"/>
    </source>
</evidence>